<sequence>MTKRKLLAGAVGALALASTMFTAAPASAAPATAPKPVQPVGYYAFGSYYFNGTKCIDEDSDDSRGDGRKVWTYNCNGSYNQQWAIAPDGSIHSTNDGRCLSPSATGLGDPTPRLEGWGCNGRAEQQWVFYDDGTIRNRLLGTCIQFGLDQVNKKGVYTFVGQCNNLAPLQGWDAHYLHS</sequence>
<proteinExistence type="predicted"/>
<dbReference type="Proteomes" id="UP001595764">
    <property type="component" value="Unassembled WGS sequence"/>
</dbReference>
<dbReference type="EMBL" id="JBHRWI010000015">
    <property type="protein sequence ID" value="MFC3510620.1"/>
    <property type="molecule type" value="Genomic_DNA"/>
</dbReference>
<gene>
    <name evidence="3" type="ORF">ACFORO_10640</name>
</gene>
<feature type="signal peptide" evidence="1">
    <location>
        <begin position="1"/>
        <end position="28"/>
    </location>
</feature>
<protein>
    <submittedName>
        <fullName evidence="3">Ricin-type beta-trefoil lectin domain protein</fullName>
    </submittedName>
</protein>
<dbReference type="InterPro" id="IPR000772">
    <property type="entry name" value="Ricin_B_lectin"/>
</dbReference>
<dbReference type="Gene3D" id="2.80.10.50">
    <property type="match status" value="2"/>
</dbReference>
<evidence type="ECO:0000259" key="2">
    <source>
        <dbReference type="SMART" id="SM00458"/>
    </source>
</evidence>
<dbReference type="Pfam" id="PF00652">
    <property type="entry name" value="Ricin_B_lectin"/>
    <property type="match status" value="1"/>
</dbReference>
<organism evidence="3 4">
    <name type="scientific">Amycolatopsis halotolerans</name>
    <dbReference type="NCBI Taxonomy" id="330083"/>
    <lineage>
        <taxon>Bacteria</taxon>
        <taxon>Bacillati</taxon>
        <taxon>Actinomycetota</taxon>
        <taxon>Actinomycetes</taxon>
        <taxon>Pseudonocardiales</taxon>
        <taxon>Pseudonocardiaceae</taxon>
        <taxon>Amycolatopsis</taxon>
    </lineage>
</organism>
<keyword evidence="4" id="KW-1185">Reference proteome</keyword>
<evidence type="ECO:0000313" key="3">
    <source>
        <dbReference type="EMBL" id="MFC3510620.1"/>
    </source>
</evidence>
<keyword evidence="1" id="KW-0732">Signal</keyword>
<comment type="caution">
    <text evidence="3">The sequence shown here is derived from an EMBL/GenBank/DDBJ whole genome shotgun (WGS) entry which is preliminary data.</text>
</comment>
<feature type="chain" id="PRO_5046359125" evidence="1">
    <location>
        <begin position="29"/>
        <end position="179"/>
    </location>
</feature>
<dbReference type="SMART" id="SM00458">
    <property type="entry name" value="RICIN"/>
    <property type="match status" value="1"/>
</dbReference>
<dbReference type="SUPFAM" id="SSF50370">
    <property type="entry name" value="Ricin B-like lectins"/>
    <property type="match status" value="1"/>
</dbReference>
<accession>A0ABV7QEA9</accession>
<reference evidence="4" key="1">
    <citation type="journal article" date="2019" name="Int. J. Syst. Evol. Microbiol.">
        <title>The Global Catalogue of Microorganisms (GCM) 10K type strain sequencing project: providing services to taxonomists for standard genome sequencing and annotation.</title>
        <authorList>
            <consortium name="The Broad Institute Genomics Platform"/>
            <consortium name="The Broad Institute Genome Sequencing Center for Infectious Disease"/>
            <person name="Wu L."/>
            <person name="Ma J."/>
        </authorList>
    </citation>
    <scope>NUCLEOTIDE SEQUENCE [LARGE SCALE GENOMIC DNA]</scope>
    <source>
        <strain evidence="4">CGMCC 4.7682</strain>
    </source>
</reference>
<dbReference type="PROSITE" id="PS50231">
    <property type="entry name" value="RICIN_B_LECTIN"/>
    <property type="match status" value="1"/>
</dbReference>
<name>A0ABV7QEA9_9PSEU</name>
<evidence type="ECO:0000256" key="1">
    <source>
        <dbReference type="SAM" id="SignalP"/>
    </source>
</evidence>
<dbReference type="RefSeq" id="WP_354734983.1">
    <property type="nucleotide sequence ID" value="NZ_JBHMAY010000007.1"/>
</dbReference>
<evidence type="ECO:0000313" key="4">
    <source>
        <dbReference type="Proteomes" id="UP001595764"/>
    </source>
</evidence>
<feature type="domain" description="Ricin B lectin" evidence="2">
    <location>
        <begin position="45"/>
        <end position="175"/>
    </location>
</feature>
<dbReference type="InterPro" id="IPR035992">
    <property type="entry name" value="Ricin_B-like_lectins"/>
</dbReference>